<dbReference type="PANTHER" id="PTHR43280">
    <property type="entry name" value="ARAC-FAMILY TRANSCRIPTIONAL REGULATOR"/>
    <property type="match status" value="1"/>
</dbReference>
<dbReference type="RefSeq" id="WP_067753093.1">
    <property type="nucleotide sequence ID" value="NZ_CP015772.1"/>
</dbReference>
<dbReference type="InterPro" id="IPR020449">
    <property type="entry name" value="Tscrpt_reg_AraC-type_HTH"/>
</dbReference>
<dbReference type="SUPFAM" id="SSF46689">
    <property type="entry name" value="Homeodomain-like"/>
    <property type="match status" value="1"/>
</dbReference>
<dbReference type="PANTHER" id="PTHR43280:SF32">
    <property type="entry name" value="TRANSCRIPTIONAL REGULATORY PROTEIN"/>
    <property type="match status" value="1"/>
</dbReference>
<sequence length="283" mass="32208">MRKKTKNYAPVKGTSIQSGKGIYVSYLELGNGSDWETGADNLFALVLFQKGNGTHSINAEDYTIKAKQIHILYPGQKQQWKLQPPVKGQWLTIKRALLETFPAALQFPFSEHNAHPVLNLDITAYQKISAEFLAIKKELSTATIFLELVNARCRLICLMINLWMEHQFGNTPPSCSGSASYKFHSLVEKHFTTQKSVAFYARHLHITPNYLGIICRKQYGMSALEFIQERVLLEAKRLLHSSGMSIKEIAFHLGFPNPAYFGYFFKKKTSLTPKEYKILLNKS</sequence>
<dbReference type="PRINTS" id="PR00032">
    <property type="entry name" value="HTHARAC"/>
</dbReference>
<dbReference type="SUPFAM" id="SSF51215">
    <property type="entry name" value="Regulatory protein AraC"/>
    <property type="match status" value="1"/>
</dbReference>
<dbReference type="EMBL" id="CP015772">
    <property type="protein sequence ID" value="ANH80508.1"/>
    <property type="molecule type" value="Genomic_DNA"/>
</dbReference>
<keyword evidence="3" id="KW-0804">Transcription</keyword>
<dbReference type="AlphaFoldDB" id="A0A1A9HYL2"/>
<dbReference type="InterPro" id="IPR009057">
    <property type="entry name" value="Homeodomain-like_sf"/>
</dbReference>
<evidence type="ECO:0000256" key="3">
    <source>
        <dbReference type="ARBA" id="ARBA00023163"/>
    </source>
</evidence>
<dbReference type="KEGG" id="nia:A8C56_05445"/>
<organism evidence="5 6">
    <name type="scientific">Niabella ginsenosidivorans</name>
    <dbReference type="NCBI Taxonomy" id="1176587"/>
    <lineage>
        <taxon>Bacteria</taxon>
        <taxon>Pseudomonadati</taxon>
        <taxon>Bacteroidota</taxon>
        <taxon>Chitinophagia</taxon>
        <taxon>Chitinophagales</taxon>
        <taxon>Chitinophagaceae</taxon>
        <taxon>Niabella</taxon>
    </lineage>
</organism>
<accession>A0A1A9HYL2</accession>
<dbReference type="STRING" id="1176587.A8C56_05445"/>
<dbReference type="InterPro" id="IPR037923">
    <property type="entry name" value="HTH-like"/>
</dbReference>
<feature type="domain" description="HTH araC/xylS-type" evidence="4">
    <location>
        <begin position="181"/>
        <end position="279"/>
    </location>
</feature>
<dbReference type="Proteomes" id="UP000077667">
    <property type="component" value="Chromosome"/>
</dbReference>
<keyword evidence="2" id="KW-0238">DNA-binding</keyword>
<evidence type="ECO:0000313" key="5">
    <source>
        <dbReference type="EMBL" id="ANH80508.1"/>
    </source>
</evidence>
<evidence type="ECO:0000313" key="6">
    <source>
        <dbReference type="Proteomes" id="UP000077667"/>
    </source>
</evidence>
<proteinExistence type="predicted"/>
<dbReference type="GO" id="GO:0003700">
    <property type="term" value="F:DNA-binding transcription factor activity"/>
    <property type="evidence" value="ECO:0007669"/>
    <property type="project" value="InterPro"/>
</dbReference>
<name>A0A1A9HYL2_9BACT</name>
<dbReference type="OrthoDB" id="2585681at2"/>
<keyword evidence="6" id="KW-1185">Reference proteome</keyword>
<protein>
    <recommendedName>
        <fullName evidence="4">HTH araC/xylS-type domain-containing protein</fullName>
    </recommendedName>
</protein>
<dbReference type="InterPro" id="IPR018060">
    <property type="entry name" value="HTH_AraC"/>
</dbReference>
<dbReference type="PROSITE" id="PS01124">
    <property type="entry name" value="HTH_ARAC_FAMILY_2"/>
    <property type="match status" value="1"/>
</dbReference>
<keyword evidence="1" id="KW-0805">Transcription regulation</keyword>
<evidence type="ECO:0000256" key="2">
    <source>
        <dbReference type="ARBA" id="ARBA00023125"/>
    </source>
</evidence>
<dbReference type="SMART" id="SM00342">
    <property type="entry name" value="HTH_ARAC"/>
    <property type="match status" value="1"/>
</dbReference>
<dbReference type="Pfam" id="PF12833">
    <property type="entry name" value="HTH_18"/>
    <property type="match status" value="1"/>
</dbReference>
<dbReference type="GO" id="GO:0043565">
    <property type="term" value="F:sequence-specific DNA binding"/>
    <property type="evidence" value="ECO:0007669"/>
    <property type="project" value="InterPro"/>
</dbReference>
<evidence type="ECO:0000259" key="4">
    <source>
        <dbReference type="PROSITE" id="PS01124"/>
    </source>
</evidence>
<reference evidence="5 6" key="1">
    <citation type="submission" date="2016-05" db="EMBL/GenBank/DDBJ databases">
        <title>Niabella ginsenosidivorans BS26 whole genome sequencing.</title>
        <authorList>
            <person name="Im W.T."/>
            <person name="Siddiqi M.Z."/>
        </authorList>
    </citation>
    <scope>NUCLEOTIDE SEQUENCE [LARGE SCALE GENOMIC DNA]</scope>
    <source>
        <strain evidence="5 6">BS26</strain>
    </source>
</reference>
<dbReference type="Gene3D" id="1.10.10.60">
    <property type="entry name" value="Homeodomain-like"/>
    <property type="match status" value="1"/>
</dbReference>
<gene>
    <name evidence="5" type="ORF">A8C56_05445</name>
</gene>
<evidence type="ECO:0000256" key="1">
    <source>
        <dbReference type="ARBA" id="ARBA00023015"/>
    </source>
</evidence>